<dbReference type="GO" id="GO:0009253">
    <property type="term" value="P:peptidoglycan catabolic process"/>
    <property type="evidence" value="ECO:0007669"/>
    <property type="project" value="InterPro"/>
</dbReference>
<dbReference type="SMART" id="SM00644">
    <property type="entry name" value="Ami_2"/>
    <property type="match status" value="1"/>
</dbReference>
<evidence type="ECO:0000313" key="10">
    <source>
        <dbReference type="Proteomes" id="UP000411588"/>
    </source>
</evidence>
<evidence type="ECO:0000256" key="7">
    <source>
        <dbReference type="ARBA" id="ARBA00023316"/>
    </source>
</evidence>
<evidence type="ECO:0000259" key="8">
    <source>
        <dbReference type="SMART" id="SM00644"/>
    </source>
</evidence>
<dbReference type="Pfam" id="PF01510">
    <property type="entry name" value="Amidase_2"/>
    <property type="match status" value="1"/>
</dbReference>
<evidence type="ECO:0000256" key="2">
    <source>
        <dbReference type="ARBA" id="ARBA00007553"/>
    </source>
</evidence>
<organism evidence="9 10">
    <name type="scientific">Clostridioides difficile</name>
    <name type="common">Peptoclostridium difficile</name>
    <dbReference type="NCBI Taxonomy" id="1496"/>
    <lineage>
        <taxon>Bacteria</taxon>
        <taxon>Bacillati</taxon>
        <taxon>Bacillota</taxon>
        <taxon>Clostridia</taxon>
        <taxon>Peptostreptococcales</taxon>
        <taxon>Peptostreptococcaceae</taxon>
        <taxon>Clostridioides</taxon>
    </lineage>
</organism>
<dbReference type="GO" id="GO:0009254">
    <property type="term" value="P:peptidoglycan turnover"/>
    <property type="evidence" value="ECO:0007669"/>
    <property type="project" value="TreeGrafter"/>
</dbReference>
<accession>A0AB74QH57</accession>
<dbReference type="RefSeq" id="WP_009903567.1">
    <property type="nucleotide sequence ID" value="NZ_BIWN01000015.1"/>
</dbReference>
<dbReference type="GO" id="GO:0030420">
    <property type="term" value="P:establishment of competence for transformation"/>
    <property type="evidence" value="ECO:0007669"/>
    <property type="project" value="UniProtKB-KW"/>
</dbReference>
<gene>
    <name evidence="9" type="primary">cwlH</name>
    <name evidence="9" type="ORF">SAMEA1402399_03513</name>
</gene>
<dbReference type="CDD" id="cd06583">
    <property type="entry name" value="PGRP"/>
    <property type="match status" value="1"/>
</dbReference>
<name>A0AB74QH57_CLODI</name>
<dbReference type="AlphaFoldDB" id="A0AB74QH57"/>
<dbReference type="EC" id="3.5.1.28" evidence="3"/>
<evidence type="ECO:0000256" key="4">
    <source>
        <dbReference type="ARBA" id="ARBA00022801"/>
    </source>
</evidence>
<evidence type="ECO:0000256" key="3">
    <source>
        <dbReference type="ARBA" id="ARBA00011901"/>
    </source>
</evidence>
<keyword evidence="7" id="KW-0961">Cell wall biogenesis/degradation</keyword>
<dbReference type="EMBL" id="CAADAN010000017">
    <property type="protein sequence ID" value="VFD35415.1"/>
    <property type="molecule type" value="Genomic_DNA"/>
</dbReference>
<evidence type="ECO:0000256" key="6">
    <source>
        <dbReference type="ARBA" id="ARBA00023287"/>
    </source>
</evidence>
<comment type="similarity">
    <text evidence="2">Belongs to the N-acetylmuramoyl-L-alanine amidase 2 family.</text>
</comment>
<comment type="caution">
    <text evidence="9">The sequence shown here is derived from an EMBL/GenBank/DDBJ whole genome shotgun (WGS) entry which is preliminary data.</text>
</comment>
<dbReference type="GO" id="GO:0008745">
    <property type="term" value="F:N-acetylmuramoyl-L-alanine amidase activity"/>
    <property type="evidence" value="ECO:0007669"/>
    <property type="project" value="UniProtKB-EC"/>
</dbReference>
<evidence type="ECO:0000256" key="1">
    <source>
        <dbReference type="ARBA" id="ARBA00001561"/>
    </source>
</evidence>
<dbReference type="GO" id="GO:0030435">
    <property type="term" value="P:sporulation resulting in formation of a cellular spore"/>
    <property type="evidence" value="ECO:0007669"/>
    <property type="project" value="UniProtKB-KW"/>
</dbReference>
<evidence type="ECO:0000256" key="5">
    <source>
        <dbReference type="ARBA" id="ARBA00022969"/>
    </source>
</evidence>
<protein>
    <recommendedName>
        <fullName evidence="3">N-acetylmuramoyl-L-alanine amidase</fullName>
        <ecNumber evidence="3">3.5.1.28</ecNumber>
    </recommendedName>
</protein>
<reference evidence="9 10" key="1">
    <citation type="submission" date="2019-02" db="EMBL/GenBank/DDBJ databases">
        <authorList>
            <consortium name="Pathogen Informatics"/>
        </authorList>
    </citation>
    <scope>NUCLEOTIDE SEQUENCE [LARGE SCALE GENOMIC DNA]</scope>
    <source>
        <strain evidence="10">clo34</strain>
    </source>
</reference>
<proteinExistence type="inferred from homology"/>
<dbReference type="Gene3D" id="3.40.80.10">
    <property type="entry name" value="Peptidoglycan recognition protein-like"/>
    <property type="match status" value="1"/>
</dbReference>
<dbReference type="InterPro" id="IPR002502">
    <property type="entry name" value="Amidase_domain"/>
</dbReference>
<feature type="domain" description="N-acetylmuramoyl-L-alanine amidase" evidence="8">
    <location>
        <begin position="8"/>
        <end position="159"/>
    </location>
</feature>
<dbReference type="GO" id="GO:0071555">
    <property type="term" value="P:cell wall organization"/>
    <property type="evidence" value="ECO:0007669"/>
    <property type="project" value="UniProtKB-KW"/>
</dbReference>
<sequence>MVDIIKMLTKKKCYPNKNNAKFIVIHETDNEDKGADAKRHAQALNNGNLEASVHYYVDDKVIYQTLDYKDGAWAVGKSYGTALVAGVTNYNSINIEICVNKDGNYTKARENAIDLTRKLMKDLNISADKVIRHYDAKKKYCPRKMLDNPKLWVDFKDKVKHGEGANKMTKYTIVYEGEVDKVLAQIISWNYKKNECRVCDIKDYVPGHTQNLYVIGGEACNKIGSITKEKYTAIKGNDRFDTLYKALDFINR</sequence>
<dbReference type="Proteomes" id="UP000411588">
    <property type="component" value="Unassembled WGS sequence"/>
</dbReference>
<dbReference type="PANTHER" id="PTHR30417:SF11">
    <property type="entry name" value="N-ACETYLMURAMOYL-L-ALANINE AMIDASE XLYA"/>
    <property type="match status" value="1"/>
</dbReference>
<comment type="catalytic activity">
    <reaction evidence="1">
        <text>Hydrolyzes the link between N-acetylmuramoyl residues and L-amino acid residues in certain cell-wall glycopeptides.</text>
        <dbReference type="EC" id="3.5.1.28"/>
    </reaction>
</comment>
<keyword evidence="4 9" id="KW-0378">Hydrolase</keyword>
<dbReference type="PANTHER" id="PTHR30417">
    <property type="entry name" value="N-ACETYLMURAMOYL-L-ALANINE AMIDASE AMID"/>
    <property type="match status" value="1"/>
</dbReference>
<keyword evidence="6" id="KW-0178">Competence</keyword>
<evidence type="ECO:0000313" key="9">
    <source>
        <dbReference type="EMBL" id="VFD35415.1"/>
    </source>
</evidence>
<dbReference type="InterPro" id="IPR036505">
    <property type="entry name" value="Amidase/PGRP_sf"/>
</dbReference>
<keyword evidence="5" id="KW-0749">Sporulation</keyword>
<dbReference type="SUPFAM" id="SSF55846">
    <property type="entry name" value="N-acetylmuramoyl-L-alanine amidase-like"/>
    <property type="match status" value="1"/>
</dbReference>
<dbReference type="InterPro" id="IPR051206">
    <property type="entry name" value="NAMLAA_amidase_2"/>
</dbReference>
<dbReference type="Gene3D" id="3.40.50.12090">
    <property type="match status" value="1"/>
</dbReference>